<evidence type="ECO:0000313" key="9">
    <source>
        <dbReference type="EMBL" id="KAJ8302778.1"/>
    </source>
</evidence>
<gene>
    <name evidence="9" type="ORF">KUTeg_019174</name>
</gene>
<evidence type="ECO:0000256" key="1">
    <source>
        <dbReference type="ARBA" id="ARBA00022679"/>
    </source>
</evidence>
<dbReference type="Pfam" id="PF08544">
    <property type="entry name" value="GHMP_kinases_C"/>
    <property type="match status" value="1"/>
</dbReference>
<accession>A0ABQ9EBR7</accession>
<evidence type="ECO:0000256" key="3">
    <source>
        <dbReference type="ARBA" id="ARBA00022777"/>
    </source>
</evidence>
<dbReference type="InterPro" id="IPR036554">
    <property type="entry name" value="GHMP_kinase_C_sf"/>
</dbReference>
<comment type="similarity">
    <text evidence="5">Belongs to the GHMP kinase family.</text>
</comment>
<keyword evidence="1" id="KW-0808">Transferase</keyword>
<sequence>MSFGVKWTAIVLTCSSKDWTHVLQKELEIRQSKGYIDKETIILTVEDPKSNVGSGGATVNALLTVAEYISAQKGYTVVNPDVLKDSYILILHNGRSYPYDSCGRAFITMPVKLSEPNYDGLICNVDLLMKNITEKLAVKASPGVWISSTDMILSIPHNATIPWKSCDAAAITVPSTPQYCKDHGVYKIDKEGYVEDILYKMKIDKLEPCERPDGSVPVVCSIVYLSYVVAEKLLSFYMKPPLDACTYMGVDSGEPPIQLSLYFDVLLPMTSFVTEKDFISGERSGSYGKPMKNVTEELENKMKTARSILWKELHGNKLWACMIEDGTYHYLTNSSNEHKKNILNCIYDNNFKTKDLTWTNNVQSYVESSCNVDGDTCVINSMMTGRVNVGSKSVICHSNLHGRIDVGKDCFISGLKVEDLKMKRLIVFGDALIVQGFNIHIKTLGMDRYVLTTHGRFDNIQESDDQSIMTAKLFPVFHATDSVGLREILWLHGQITDEDTAILNRWRSSWRLSLGEILSFVSIEEEFKWRRELFYGVSINEISNTLTQQGNKGFRCIYNSAAVDGFSQLILLTLDKVAYNSHGTPGIAARTLANIADNLGCMAGTKGGLRSGPAANKSWAKAFHLLETGELSLGVEALAKERSNWLERPDLLVRAARHYEGAAQILIRQAVMTAKKYFNPEPCPLPSVDKWVMVECPARIDVSGGWSDTPPITYEHGGAVTTVALQVNGKRPVGAKAKRISEPQLVMVICGNNGNDTKVICKELSDLEDYYQPHAPGALLKSAFLCADIVNLQSEKTLKQQLLDNYGSGFEIHSWSNLPHGSGMGTSSILSGAVMSALLRAAGKSCDKKGLIHAVLYLEQLLTTGGGWQDQVGGLTGSIQLGLSDAHLPLYIDAEHVVVSEATVKAFNNRIVLIYTGKTRLARNLLQDVVRNWYARNPYIVETEDALVALAHECAKAFKDGDLQKVGSCLDRNWQMKKRMAPGCETAIISRIMAAARPFAHGMCMAGAGGGGFLYVLAKDETSKKSILDAVKAFEGTDGTCVYEAAIDTEGLIIKVEE</sequence>
<keyword evidence="3" id="KW-0418">Kinase</keyword>
<keyword evidence="10" id="KW-1185">Reference proteome</keyword>
<dbReference type="InterPro" id="IPR020568">
    <property type="entry name" value="Ribosomal_Su5_D2-typ_SF"/>
</dbReference>
<keyword evidence="2" id="KW-0547">Nucleotide-binding</keyword>
<feature type="domain" description="GHMP kinase N-terminal" evidence="6">
    <location>
        <begin position="801"/>
        <end position="873"/>
    </location>
</feature>
<name>A0ABQ9EBR7_TEGGR</name>
<evidence type="ECO:0000256" key="5">
    <source>
        <dbReference type="ARBA" id="ARBA00038121"/>
    </source>
</evidence>
<evidence type="ECO:0000313" key="10">
    <source>
        <dbReference type="Proteomes" id="UP001217089"/>
    </source>
</evidence>
<evidence type="ECO:0000256" key="4">
    <source>
        <dbReference type="ARBA" id="ARBA00022840"/>
    </source>
</evidence>
<dbReference type="PANTHER" id="PTHR32463:SF0">
    <property type="entry name" value="L-FUCOSE KINASE"/>
    <property type="match status" value="1"/>
</dbReference>
<reference evidence="9 10" key="1">
    <citation type="submission" date="2022-12" db="EMBL/GenBank/DDBJ databases">
        <title>Chromosome-level genome of Tegillarca granosa.</title>
        <authorList>
            <person name="Kim J."/>
        </authorList>
    </citation>
    <scope>NUCLEOTIDE SEQUENCE [LARGE SCALE GENOMIC DNA]</scope>
    <source>
        <strain evidence="9">Teg-2019</strain>
        <tissue evidence="9">Adductor muscle</tissue>
    </source>
</reference>
<evidence type="ECO:0000259" key="7">
    <source>
        <dbReference type="Pfam" id="PF07959"/>
    </source>
</evidence>
<dbReference type="PRINTS" id="PR00959">
    <property type="entry name" value="MEVGALKINASE"/>
</dbReference>
<dbReference type="SUPFAM" id="SSF54211">
    <property type="entry name" value="Ribosomal protein S5 domain 2-like"/>
    <property type="match status" value="1"/>
</dbReference>
<dbReference type="Pfam" id="PF00288">
    <property type="entry name" value="GHMP_kinases_N"/>
    <property type="match status" value="1"/>
</dbReference>
<protein>
    <recommendedName>
        <fullName evidence="11">L-fucose kinase</fullName>
    </recommendedName>
</protein>
<evidence type="ECO:0008006" key="11">
    <source>
        <dbReference type="Google" id="ProtNLM"/>
    </source>
</evidence>
<dbReference type="InterPro" id="IPR006204">
    <property type="entry name" value="GHMP_kinase_N_dom"/>
</dbReference>
<keyword evidence="4" id="KW-0067">ATP-binding</keyword>
<dbReference type="InterPro" id="IPR052203">
    <property type="entry name" value="GHMP_Kinase-Related"/>
</dbReference>
<dbReference type="InterPro" id="IPR012887">
    <property type="entry name" value="GDP_fucose_pyrophosphorylase"/>
</dbReference>
<dbReference type="EMBL" id="JARBDR010000917">
    <property type="protein sequence ID" value="KAJ8302778.1"/>
    <property type="molecule type" value="Genomic_DNA"/>
</dbReference>
<comment type="caution">
    <text evidence="9">The sequence shown here is derived from an EMBL/GenBank/DDBJ whole genome shotgun (WGS) entry which is preliminary data.</text>
</comment>
<feature type="domain" description="GHMP kinase C-terminal" evidence="8">
    <location>
        <begin position="955"/>
        <end position="1033"/>
    </location>
</feature>
<dbReference type="InterPro" id="IPR013750">
    <property type="entry name" value="GHMP_kinase_C_dom"/>
</dbReference>
<dbReference type="PANTHER" id="PTHR32463">
    <property type="entry name" value="L-FUCOSE KINASE"/>
    <property type="match status" value="1"/>
</dbReference>
<dbReference type="Proteomes" id="UP001217089">
    <property type="component" value="Unassembled WGS sequence"/>
</dbReference>
<evidence type="ECO:0000259" key="8">
    <source>
        <dbReference type="Pfam" id="PF08544"/>
    </source>
</evidence>
<dbReference type="Pfam" id="PF07959">
    <property type="entry name" value="Fucose_pyrophosphorylase"/>
    <property type="match status" value="1"/>
</dbReference>
<evidence type="ECO:0000256" key="2">
    <source>
        <dbReference type="ARBA" id="ARBA00022741"/>
    </source>
</evidence>
<proteinExistence type="inferred from homology"/>
<feature type="domain" description="GDP-fucose pyrophosphorylase" evidence="7">
    <location>
        <begin position="81"/>
        <end position="468"/>
    </location>
</feature>
<evidence type="ECO:0000259" key="6">
    <source>
        <dbReference type="Pfam" id="PF00288"/>
    </source>
</evidence>
<dbReference type="Gene3D" id="3.30.230.120">
    <property type="match status" value="1"/>
</dbReference>
<dbReference type="SUPFAM" id="SSF55060">
    <property type="entry name" value="GHMP Kinase, C-terminal domain"/>
    <property type="match status" value="1"/>
</dbReference>
<organism evidence="9 10">
    <name type="scientific">Tegillarca granosa</name>
    <name type="common">Malaysian cockle</name>
    <name type="synonym">Anadara granosa</name>
    <dbReference type="NCBI Taxonomy" id="220873"/>
    <lineage>
        <taxon>Eukaryota</taxon>
        <taxon>Metazoa</taxon>
        <taxon>Spiralia</taxon>
        <taxon>Lophotrochozoa</taxon>
        <taxon>Mollusca</taxon>
        <taxon>Bivalvia</taxon>
        <taxon>Autobranchia</taxon>
        <taxon>Pteriomorphia</taxon>
        <taxon>Arcoida</taxon>
        <taxon>Arcoidea</taxon>
        <taxon>Arcidae</taxon>
        <taxon>Tegillarca</taxon>
    </lineage>
</organism>